<evidence type="ECO:0000313" key="8">
    <source>
        <dbReference type="Proteomes" id="UP000568380"/>
    </source>
</evidence>
<dbReference type="GO" id="GO:0008732">
    <property type="term" value="F:L-allo-threonine aldolase activity"/>
    <property type="evidence" value="ECO:0007669"/>
    <property type="project" value="TreeGrafter"/>
</dbReference>
<evidence type="ECO:0000256" key="2">
    <source>
        <dbReference type="ARBA" id="ARBA00006966"/>
    </source>
</evidence>
<protein>
    <submittedName>
        <fullName evidence="7">Threonine aldolase</fullName>
        <ecNumber evidence="7">4.1.2.5</ecNumber>
    </submittedName>
</protein>
<dbReference type="NCBIfam" id="NF007825">
    <property type="entry name" value="PRK10534.1"/>
    <property type="match status" value="1"/>
</dbReference>
<sequence length="363" mass="38434">MSSTKRRVELRSDTFTLPSPRMLEAMVAAELGDDVYGEDPTVNALEALAARLLGKEAACFMPSGTMTNLASIMTHCPRGSKVIVGEESDIYVYEAGGASVCGGVIYHPIPNNIDGTMDLDAIAAAFPPDSDDPQFALPALLCLENPQNHRGGKVLPAAYLREVTDFARENGLTVHMDGSRIFNAALAADVPVAELAGYADSVMFCLSKGLGAPVGSMAVGTGPFIRDVRRLRKMLGGGMRQAGVLAGAAIVALENRGRLAEDHQSARQLADGLEKIPGIAVDRAEPGINMVFFRVLSMDNPTFIAAAQAQGVALAELGHGQIRAVTHYGVEPEDIGYVLDVIRSILTDSTRRSHADHKPVLAG</sequence>
<accession>A0A7W8AEU0</accession>
<dbReference type="NCBIfam" id="NF041359">
    <property type="entry name" value="GntG_guanitoxin"/>
    <property type="match status" value="1"/>
</dbReference>
<dbReference type="GO" id="GO:0006567">
    <property type="term" value="P:L-threonine catabolic process"/>
    <property type="evidence" value="ECO:0007669"/>
    <property type="project" value="TreeGrafter"/>
</dbReference>
<evidence type="ECO:0000313" key="7">
    <source>
        <dbReference type="EMBL" id="MBB5084854.1"/>
    </source>
</evidence>
<dbReference type="GO" id="GO:0005829">
    <property type="term" value="C:cytosol"/>
    <property type="evidence" value="ECO:0007669"/>
    <property type="project" value="TreeGrafter"/>
</dbReference>
<proteinExistence type="inferred from homology"/>
<evidence type="ECO:0000256" key="5">
    <source>
        <dbReference type="PIRSR" id="PIRSR017617-1"/>
    </source>
</evidence>
<dbReference type="PIRSF" id="PIRSF017617">
    <property type="entry name" value="Thr_aldolase"/>
    <property type="match status" value="1"/>
</dbReference>
<dbReference type="GO" id="GO:0006545">
    <property type="term" value="P:glycine biosynthetic process"/>
    <property type="evidence" value="ECO:0007669"/>
    <property type="project" value="TreeGrafter"/>
</dbReference>
<evidence type="ECO:0000256" key="3">
    <source>
        <dbReference type="ARBA" id="ARBA00022898"/>
    </source>
</evidence>
<feature type="domain" description="Aromatic amino acid beta-eliminating lyase/threonine aldolase" evidence="6">
    <location>
        <begin position="9"/>
        <end position="293"/>
    </location>
</feature>
<dbReference type="RefSeq" id="WP_312896856.1">
    <property type="nucleotide sequence ID" value="NZ_JACHIN010000027.1"/>
</dbReference>
<dbReference type="Gene3D" id="3.40.640.10">
    <property type="entry name" value="Type I PLP-dependent aspartate aminotransferase-like (Major domain)"/>
    <property type="match status" value="1"/>
</dbReference>
<gene>
    <name evidence="7" type="ORF">HNR40_010365</name>
</gene>
<dbReference type="SUPFAM" id="SSF53383">
    <property type="entry name" value="PLP-dependent transferases"/>
    <property type="match status" value="1"/>
</dbReference>
<name>A0A7W8AEU0_9ACTN</name>
<dbReference type="PANTHER" id="PTHR48097">
    <property type="entry name" value="L-THREONINE ALDOLASE-RELATED"/>
    <property type="match status" value="1"/>
</dbReference>
<comment type="cofactor">
    <cofactor evidence="1">
        <name>pyridoxal 5'-phosphate</name>
        <dbReference type="ChEBI" id="CHEBI:597326"/>
    </cofactor>
</comment>
<dbReference type="InterPro" id="IPR015421">
    <property type="entry name" value="PyrdxlP-dep_Trfase_major"/>
</dbReference>
<dbReference type="AlphaFoldDB" id="A0A7W8AEU0"/>
<dbReference type="Proteomes" id="UP000568380">
    <property type="component" value="Unassembled WGS sequence"/>
</dbReference>
<dbReference type="InterPro" id="IPR001597">
    <property type="entry name" value="ArAA_b-elim_lyase/Thr_aldolase"/>
</dbReference>
<dbReference type="InterPro" id="IPR015424">
    <property type="entry name" value="PyrdxlP-dep_Trfase"/>
</dbReference>
<dbReference type="InterPro" id="IPR023603">
    <property type="entry name" value="Low_specificity_L-TA-like"/>
</dbReference>
<dbReference type="Pfam" id="PF01212">
    <property type="entry name" value="Beta_elim_lyase"/>
    <property type="match status" value="1"/>
</dbReference>
<dbReference type="Gene3D" id="3.90.1150.10">
    <property type="entry name" value="Aspartate Aminotransferase, domain 1"/>
    <property type="match status" value="1"/>
</dbReference>
<comment type="caution">
    <text evidence="7">The sequence shown here is derived from an EMBL/GenBank/DDBJ whole genome shotgun (WGS) entry which is preliminary data.</text>
</comment>
<evidence type="ECO:0000259" key="6">
    <source>
        <dbReference type="Pfam" id="PF01212"/>
    </source>
</evidence>
<comment type="similarity">
    <text evidence="2">Belongs to the threonine aldolase family.</text>
</comment>
<evidence type="ECO:0000256" key="4">
    <source>
        <dbReference type="ARBA" id="ARBA00023239"/>
    </source>
</evidence>
<keyword evidence="3" id="KW-0663">Pyridoxal phosphate</keyword>
<dbReference type="FunFam" id="3.40.640.10:FF:000030">
    <property type="entry name" value="Low-specificity L-threonine aldolase"/>
    <property type="match status" value="1"/>
</dbReference>
<keyword evidence="4 7" id="KW-0456">Lyase</keyword>
<dbReference type="EMBL" id="JACHIN010000027">
    <property type="protein sequence ID" value="MBB5084854.1"/>
    <property type="molecule type" value="Genomic_DNA"/>
</dbReference>
<feature type="modified residue" description="N6-(pyridoxal phosphate)lysine" evidence="5">
    <location>
        <position position="208"/>
    </location>
</feature>
<keyword evidence="8" id="KW-1185">Reference proteome</keyword>
<dbReference type="InterPro" id="IPR015422">
    <property type="entry name" value="PyrdxlP-dep_Trfase_small"/>
</dbReference>
<evidence type="ECO:0000256" key="1">
    <source>
        <dbReference type="ARBA" id="ARBA00001933"/>
    </source>
</evidence>
<organism evidence="7 8">
    <name type="scientific">Nonomuraea endophytica</name>
    <dbReference type="NCBI Taxonomy" id="714136"/>
    <lineage>
        <taxon>Bacteria</taxon>
        <taxon>Bacillati</taxon>
        <taxon>Actinomycetota</taxon>
        <taxon>Actinomycetes</taxon>
        <taxon>Streptosporangiales</taxon>
        <taxon>Streptosporangiaceae</taxon>
        <taxon>Nonomuraea</taxon>
    </lineage>
</organism>
<dbReference type="PANTHER" id="PTHR48097:SF9">
    <property type="entry name" value="L-THREONINE ALDOLASE"/>
    <property type="match status" value="1"/>
</dbReference>
<dbReference type="EC" id="4.1.2.5" evidence="7"/>
<reference evidence="7 8" key="1">
    <citation type="submission" date="2020-08" db="EMBL/GenBank/DDBJ databases">
        <title>Genomic Encyclopedia of Type Strains, Phase IV (KMG-IV): sequencing the most valuable type-strain genomes for metagenomic binning, comparative biology and taxonomic classification.</title>
        <authorList>
            <person name="Goeker M."/>
        </authorList>
    </citation>
    <scope>NUCLEOTIDE SEQUENCE [LARGE SCALE GENOMIC DNA]</scope>
    <source>
        <strain evidence="7 8">DSM 45385</strain>
    </source>
</reference>